<dbReference type="OrthoDB" id="2769307at2759"/>
<protein>
    <submittedName>
        <fullName evidence="2">Uncharacterized protein</fullName>
    </submittedName>
</protein>
<sequence length="167" mass="17759">MRFTQAFAVLAALAVSGLATPVKRQANTVTQVVSVSYITAPSSGISMAAEQSTSFSVANGWYGGCYPAFTPMYTYIMPTEPTTAGLNNVWGYDDYLVYLGEFLEHNSNAPSIPMSTPPPPSSMTMPTLDSSYVSQTVWLTTVMNFTGCAPDGHIVIGVSSVPITYTG</sequence>
<evidence type="ECO:0000313" key="2">
    <source>
        <dbReference type="EMBL" id="GJE89198.1"/>
    </source>
</evidence>
<feature type="signal peptide" evidence="1">
    <location>
        <begin position="1"/>
        <end position="19"/>
    </location>
</feature>
<keyword evidence="3" id="KW-1185">Reference proteome</keyword>
<gene>
    <name evidence="2" type="ORF">PsYK624_052930</name>
</gene>
<evidence type="ECO:0000313" key="3">
    <source>
        <dbReference type="Proteomes" id="UP000703269"/>
    </source>
</evidence>
<accession>A0A9P3G6J8</accession>
<dbReference type="EMBL" id="BPQB01000012">
    <property type="protein sequence ID" value="GJE89198.1"/>
    <property type="molecule type" value="Genomic_DNA"/>
</dbReference>
<organism evidence="2 3">
    <name type="scientific">Phanerochaete sordida</name>
    <dbReference type="NCBI Taxonomy" id="48140"/>
    <lineage>
        <taxon>Eukaryota</taxon>
        <taxon>Fungi</taxon>
        <taxon>Dikarya</taxon>
        <taxon>Basidiomycota</taxon>
        <taxon>Agaricomycotina</taxon>
        <taxon>Agaricomycetes</taxon>
        <taxon>Polyporales</taxon>
        <taxon>Phanerochaetaceae</taxon>
        <taxon>Phanerochaete</taxon>
    </lineage>
</organism>
<name>A0A9P3G6J8_9APHY</name>
<feature type="chain" id="PRO_5040359639" evidence="1">
    <location>
        <begin position="20"/>
        <end position="167"/>
    </location>
</feature>
<comment type="caution">
    <text evidence="2">The sequence shown here is derived from an EMBL/GenBank/DDBJ whole genome shotgun (WGS) entry which is preliminary data.</text>
</comment>
<dbReference type="Proteomes" id="UP000703269">
    <property type="component" value="Unassembled WGS sequence"/>
</dbReference>
<reference evidence="2 3" key="1">
    <citation type="submission" date="2021-08" db="EMBL/GenBank/DDBJ databases">
        <title>Draft Genome Sequence of Phanerochaete sordida strain YK-624.</title>
        <authorList>
            <person name="Mori T."/>
            <person name="Dohra H."/>
            <person name="Suzuki T."/>
            <person name="Kawagishi H."/>
            <person name="Hirai H."/>
        </authorList>
    </citation>
    <scope>NUCLEOTIDE SEQUENCE [LARGE SCALE GENOMIC DNA]</scope>
    <source>
        <strain evidence="2 3">YK-624</strain>
    </source>
</reference>
<dbReference type="AlphaFoldDB" id="A0A9P3G6J8"/>
<evidence type="ECO:0000256" key="1">
    <source>
        <dbReference type="SAM" id="SignalP"/>
    </source>
</evidence>
<keyword evidence="1" id="KW-0732">Signal</keyword>
<proteinExistence type="predicted"/>